<protein>
    <submittedName>
        <fullName evidence="2">Uncharacterized protein</fullName>
    </submittedName>
</protein>
<name>A0ABS9U3C4_9MICC</name>
<evidence type="ECO:0000313" key="3">
    <source>
        <dbReference type="Proteomes" id="UP001202922"/>
    </source>
</evidence>
<evidence type="ECO:0000256" key="1">
    <source>
        <dbReference type="SAM" id="MobiDB-lite"/>
    </source>
</evidence>
<sequence>MRGKGSGWWARIAALGLAVALAVFAGLHGLGDRERQELRAQAAQQLAQSADGVASAPAASSSPTSPARSSGASPSPSSSAARSPKAAGATSSAAPMRSGTLTSAALLPAALPPRHFAWPAAGLNVDIVPMPWTASQTVDPPLDVNGFDPVGHWLVGTGESAAVRPVVLAGHTCHQQVALCTDATFPFNRLSYSGWAVGQPASITEANGSVVDCALADRRIVDKSKAFSFANDPCQVVLFSCNYDNPDAQIVLLTFRCGQCT</sequence>
<organism evidence="2 3">
    <name type="scientific">Sinomonas terrae</name>
    <dbReference type="NCBI Taxonomy" id="2908838"/>
    <lineage>
        <taxon>Bacteria</taxon>
        <taxon>Bacillati</taxon>
        <taxon>Actinomycetota</taxon>
        <taxon>Actinomycetes</taxon>
        <taxon>Micrococcales</taxon>
        <taxon>Micrococcaceae</taxon>
        <taxon>Sinomonas</taxon>
    </lineage>
</organism>
<feature type="region of interest" description="Disordered" evidence="1">
    <location>
        <begin position="49"/>
        <end position="95"/>
    </location>
</feature>
<dbReference type="RefSeq" id="WP_241054670.1">
    <property type="nucleotide sequence ID" value="NZ_JAKZBV010000001.1"/>
</dbReference>
<dbReference type="EMBL" id="JAKZBV010000001">
    <property type="protein sequence ID" value="MCH6471071.1"/>
    <property type="molecule type" value="Genomic_DNA"/>
</dbReference>
<reference evidence="2 3" key="1">
    <citation type="submission" date="2022-03" db="EMBL/GenBank/DDBJ databases">
        <title>Sinomonas sp. isolated from a soil.</title>
        <authorList>
            <person name="Han J."/>
            <person name="Kim D.-U."/>
        </authorList>
    </citation>
    <scope>NUCLEOTIDE SEQUENCE [LARGE SCALE GENOMIC DNA]</scope>
    <source>
        <strain evidence="2 3">5-5</strain>
    </source>
</reference>
<evidence type="ECO:0000313" key="2">
    <source>
        <dbReference type="EMBL" id="MCH6471071.1"/>
    </source>
</evidence>
<feature type="compositionally biased region" description="Low complexity" evidence="1">
    <location>
        <begin position="49"/>
        <end position="91"/>
    </location>
</feature>
<gene>
    <name evidence="2" type="ORF">L0M17_13970</name>
</gene>
<accession>A0ABS9U3C4</accession>
<proteinExistence type="predicted"/>
<comment type="caution">
    <text evidence="2">The sequence shown here is derived from an EMBL/GenBank/DDBJ whole genome shotgun (WGS) entry which is preliminary data.</text>
</comment>
<dbReference type="Proteomes" id="UP001202922">
    <property type="component" value="Unassembled WGS sequence"/>
</dbReference>
<keyword evidence="3" id="KW-1185">Reference proteome</keyword>